<protein>
    <recommendedName>
        <fullName evidence="1">SMP-30/Gluconolactonase/LRE-like region domain-containing protein</fullName>
    </recommendedName>
</protein>
<reference evidence="2" key="1">
    <citation type="submission" date="2015-01" db="EMBL/GenBank/DDBJ databases">
        <title>The Genome Sequence of Cladophialophora bantiana CBS 173.52.</title>
        <authorList>
            <consortium name="The Broad Institute Genomics Platform"/>
            <person name="Cuomo C."/>
            <person name="de Hoog S."/>
            <person name="Gorbushina A."/>
            <person name="Stielow B."/>
            <person name="Teixiera M."/>
            <person name="Abouelleil A."/>
            <person name="Chapman S.B."/>
            <person name="Priest M."/>
            <person name="Young S.K."/>
            <person name="Wortman J."/>
            <person name="Nusbaum C."/>
            <person name="Birren B."/>
        </authorList>
    </citation>
    <scope>NUCLEOTIDE SEQUENCE [LARGE SCALE GENOMIC DNA]</scope>
    <source>
        <strain evidence="2">CBS 173.52</strain>
    </source>
</reference>
<organism evidence="2 3">
    <name type="scientific">Cladophialophora bantiana (strain ATCC 10958 / CBS 173.52 / CDC B-1940 / NIH 8579)</name>
    <name type="common">Xylohypha bantiana</name>
    <dbReference type="NCBI Taxonomy" id="1442370"/>
    <lineage>
        <taxon>Eukaryota</taxon>
        <taxon>Fungi</taxon>
        <taxon>Dikarya</taxon>
        <taxon>Ascomycota</taxon>
        <taxon>Pezizomycotina</taxon>
        <taxon>Eurotiomycetes</taxon>
        <taxon>Chaetothyriomycetidae</taxon>
        <taxon>Chaetothyriales</taxon>
        <taxon>Herpotrichiellaceae</taxon>
        <taxon>Cladophialophora</taxon>
    </lineage>
</organism>
<dbReference type="RefSeq" id="XP_016620474.1">
    <property type="nucleotide sequence ID" value="XM_016762861.1"/>
</dbReference>
<dbReference type="InterPro" id="IPR051288">
    <property type="entry name" value="Serum_paraoxonase/arylesterase"/>
</dbReference>
<keyword evidence="3" id="KW-1185">Reference proteome</keyword>
<accession>A0A0D2HSF5</accession>
<name>A0A0D2HSF5_CLAB1</name>
<sequence length="407" mass="44263">MANRLPLIAISLGFGAVFWQLFLRDALFNGLGLGRKMQPVADFPYECHRINGDPNIQACEDMWLDQKSRTLYLACSDSLARKDWMPNIHRLNASGRALNDHVVAMDIDSPTRSGGYAYRVLKMQDYPGVHGDGRIHVVGMTGTTSADGSNIQLWLINARPSVDPETGELLDNAIVGGNSTIDVFATKPDSDRMRHVKTYANSQIATPNNVAVTRGGGFFFTNDHGPHKVGLQHHLSPFLGTGDVSYCTADGVCKKVASGFKFPNGLHLGSDGFLYVPSAAVGGITVFKPNPDGSVARVHSIDLDYPIDNLAEDANGDIYAATLPKAFKSLAAFEDPLNPKSAPATVWRVRRLNREVPNTYKYELTKVIEDGEGEILPGMTTVIHDARTGTLFMSGVVSPFITVCKKI</sequence>
<dbReference type="Gene3D" id="2.120.10.30">
    <property type="entry name" value="TolB, C-terminal domain"/>
    <property type="match status" value="1"/>
</dbReference>
<dbReference type="AlphaFoldDB" id="A0A0D2HSF5"/>
<dbReference type="PANTHER" id="PTHR11799">
    <property type="entry name" value="PARAOXONASE"/>
    <property type="match status" value="1"/>
</dbReference>
<dbReference type="Proteomes" id="UP000053789">
    <property type="component" value="Unassembled WGS sequence"/>
</dbReference>
<proteinExistence type="predicted"/>
<dbReference type="SUPFAM" id="SSF63829">
    <property type="entry name" value="Calcium-dependent phosphotriesterase"/>
    <property type="match status" value="1"/>
</dbReference>
<dbReference type="VEuPathDB" id="FungiDB:Z519_05120"/>
<dbReference type="InterPro" id="IPR013658">
    <property type="entry name" value="SGL"/>
</dbReference>
<gene>
    <name evidence="2" type="ORF">Z519_05120</name>
</gene>
<dbReference type="GeneID" id="27698048"/>
<evidence type="ECO:0000313" key="2">
    <source>
        <dbReference type="EMBL" id="KIW93805.1"/>
    </source>
</evidence>
<dbReference type="PANTHER" id="PTHR11799:SF20">
    <property type="entry name" value="SMP-30_GLUCONOLACTONASE_LRE-LIKE REGION DOMAIN-CONTAINING PROTEIN"/>
    <property type="match status" value="1"/>
</dbReference>
<evidence type="ECO:0000313" key="3">
    <source>
        <dbReference type="Proteomes" id="UP000053789"/>
    </source>
</evidence>
<dbReference type="HOGENOM" id="CLU_033924_3_1_1"/>
<dbReference type="Pfam" id="PF08450">
    <property type="entry name" value="SGL"/>
    <property type="match status" value="1"/>
</dbReference>
<feature type="domain" description="SMP-30/Gluconolactonase/LRE-like region" evidence="1">
    <location>
        <begin position="171"/>
        <end position="323"/>
    </location>
</feature>
<evidence type="ECO:0000259" key="1">
    <source>
        <dbReference type="Pfam" id="PF08450"/>
    </source>
</evidence>
<dbReference type="EMBL" id="KN846986">
    <property type="protein sequence ID" value="KIW93805.1"/>
    <property type="molecule type" value="Genomic_DNA"/>
</dbReference>
<dbReference type="OrthoDB" id="5307922at2759"/>
<dbReference type="InterPro" id="IPR011042">
    <property type="entry name" value="6-blade_b-propeller_TolB-like"/>
</dbReference>